<reference evidence="1" key="1">
    <citation type="submission" date="2023-10" db="EMBL/GenBank/DDBJ databases">
        <authorList>
            <person name="Chen Y."/>
            <person name="Shah S."/>
            <person name="Dougan E. K."/>
            <person name="Thang M."/>
            <person name="Chan C."/>
        </authorList>
    </citation>
    <scope>NUCLEOTIDE SEQUENCE [LARGE SCALE GENOMIC DNA]</scope>
</reference>
<accession>A0ABN9VDA7</accession>
<dbReference type="Gene3D" id="3.40.50.150">
    <property type="entry name" value="Vaccinia Virus protein VP39"/>
    <property type="match status" value="1"/>
</dbReference>
<protein>
    <submittedName>
        <fullName evidence="1">Uncharacterized protein</fullName>
    </submittedName>
</protein>
<keyword evidence="2" id="KW-1185">Reference proteome</keyword>
<organism evidence="1 2">
    <name type="scientific">Prorocentrum cordatum</name>
    <dbReference type="NCBI Taxonomy" id="2364126"/>
    <lineage>
        <taxon>Eukaryota</taxon>
        <taxon>Sar</taxon>
        <taxon>Alveolata</taxon>
        <taxon>Dinophyceae</taxon>
        <taxon>Prorocentrales</taxon>
        <taxon>Prorocentraceae</taxon>
        <taxon>Prorocentrum</taxon>
    </lineage>
</organism>
<dbReference type="SUPFAM" id="SSF53335">
    <property type="entry name" value="S-adenosyl-L-methionine-dependent methyltransferases"/>
    <property type="match status" value="1"/>
</dbReference>
<evidence type="ECO:0000313" key="2">
    <source>
        <dbReference type="Proteomes" id="UP001189429"/>
    </source>
</evidence>
<dbReference type="EMBL" id="CAUYUJ010016989">
    <property type="protein sequence ID" value="CAK0870712.1"/>
    <property type="molecule type" value="Genomic_DNA"/>
</dbReference>
<dbReference type="InterPro" id="IPR029063">
    <property type="entry name" value="SAM-dependent_MTases_sf"/>
</dbReference>
<dbReference type="Proteomes" id="UP001189429">
    <property type="component" value="Unassembled WGS sequence"/>
</dbReference>
<sequence length="401" mass="43845">MGVPAEPVAGADCKKHAREYGAKYYKHMIGHIFEWNSDLVNGRGRCAVRGGECSICGIAVATASGGLPCQPCTRQRQKTGNTQKTQSQEMHPGHDEVFEGFLDFLSEVGPAQWWAEEVMDFEPQLHEFAKCCTRAGYAVRAITVDQVDFVLVPRPRLIIAGFSHAAGHKAAADYFVKEMQEAIAFVRGQKAAAAVGVGGVVDTADPDEISRRAALQEQARVEDLARAPRHFSKWQVHSSKIRSDNGVPRSATPWSARSNVVMSGVPRTPRILDLVETTWAVAVAQSPTTIQTKQLKKGLWVGLNQDIKRQPITAAKRARGMPPVMTTGTMYYSFEADATISGKGNLQLAGHPSDRASRSFFSESKLRDLAGETFCAAYCSIVSFVMYCNPHGEWWRSGSGP</sequence>
<proteinExistence type="predicted"/>
<name>A0ABN9VDA7_9DINO</name>
<comment type="caution">
    <text evidence="1">The sequence shown here is derived from an EMBL/GenBank/DDBJ whole genome shotgun (WGS) entry which is preliminary data.</text>
</comment>
<gene>
    <name evidence="1" type="ORF">PCOR1329_LOCUS56743</name>
</gene>
<evidence type="ECO:0000313" key="1">
    <source>
        <dbReference type="EMBL" id="CAK0870712.1"/>
    </source>
</evidence>